<comment type="function">
    <text evidence="9">Essential component of the vacuolar proton pump (V-ATPase), a multimeric enzyme that catalyzes the translocation of protons across the membranes. Required for assembly and activity of the V-ATPase.</text>
</comment>
<gene>
    <name evidence="11" type="ordered locus">PAS_chr1-3_0066</name>
</gene>
<dbReference type="RefSeq" id="XP_002489402.1">
    <property type="nucleotide sequence ID" value="XM_002489357.1"/>
</dbReference>
<dbReference type="HOGENOM" id="CLU_005230_0_0_1"/>
<dbReference type="GO" id="GO:0046961">
    <property type="term" value="F:proton-transporting ATPase activity, rotational mechanism"/>
    <property type="evidence" value="ECO:0007669"/>
    <property type="project" value="EnsemblFungi"/>
</dbReference>
<comment type="subcellular location">
    <subcellularLocation>
        <location evidence="1">Membrane</location>
        <topology evidence="1">Multi-pass membrane protein</topology>
    </subcellularLocation>
</comment>
<dbReference type="GO" id="GO:0005770">
    <property type="term" value="C:late endosome"/>
    <property type="evidence" value="ECO:0007669"/>
    <property type="project" value="EnsemblFungi"/>
</dbReference>
<dbReference type="STRING" id="644223.C4QV48"/>
<name>C4QV48_KOMPG</name>
<evidence type="ECO:0000313" key="12">
    <source>
        <dbReference type="Proteomes" id="UP000000314"/>
    </source>
</evidence>
<dbReference type="GO" id="GO:0070273">
    <property type="term" value="F:phosphatidylinositol-4-phosphate binding"/>
    <property type="evidence" value="ECO:0007669"/>
    <property type="project" value="EnsemblFungi"/>
</dbReference>
<dbReference type="GO" id="GO:0000220">
    <property type="term" value="C:vacuolar proton-transporting V-type ATPase, V0 domain"/>
    <property type="evidence" value="ECO:0007669"/>
    <property type="project" value="EnsemblFungi"/>
</dbReference>
<evidence type="ECO:0000256" key="3">
    <source>
        <dbReference type="ARBA" id="ARBA00022448"/>
    </source>
</evidence>
<dbReference type="eggNOG" id="KOG2189">
    <property type="taxonomic scope" value="Eukaryota"/>
</dbReference>
<feature type="transmembrane region" description="Helical" evidence="9">
    <location>
        <begin position="758"/>
        <end position="777"/>
    </location>
</feature>
<keyword evidence="8 9" id="KW-0472">Membrane</keyword>
<keyword evidence="4 9" id="KW-0812">Transmembrane</keyword>
<dbReference type="PANTHER" id="PTHR11629">
    <property type="entry name" value="VACUOLAR PROTON ATPASES"/>
    <property type="match status" value="1"/>
</dbReference>
<feature type="transmembrane region" description="Helical" evidence="9">
    <location>
        <begin position="656"/>
        <end position="675"/>
    </location>
</feature>
<keyword evidence="6 9" id="KW-1133">Transmembrane helix</keyword>
<keyword evidence="3 9" id="KW-0813">Transport</keyword>
<dbReference type="SMR" id="C4QV48"/>
<accession>C4QV48</accession>
<dbReference type="InterPro" id="IPR026028">
    <property type="entry name" value="V-type_ATPase_116kDa_su_euka"/>
</dbReference>
<evidence type="ECO:0000256" key="7">
    <source>
        <dbReference type="ARBA" id="ARBA00023065"/>
    </source>
</evidence>
<dbReference type="PIRSF" id="PIRSF001293">
    <property type="entry name" value="ATP6V0A1"/>
    <property type="match status" value="1"/>
</dbReference>
<dbReference type="GeneID" id="8197376"/>
<feature type="transmembrane region" description="Helical" evidence="9">
    <location>
        <begin position="595"/>
        <end position="616"/>
    </location>
</feature>
<evidence type="ECO:0000256" key="8">
    <source>
        <dbReference type="ARBA" id="ARBA00023136"/>
    </source>
</evidence>
<organism evidence="11 12">
    <name type="scientific">Komagataella phaffii (strain GS115 / ATCC 20864)</name>
    <name type="common">Yeast</name>
    <name type="synonym">Pichia pastoris</name>
    <dbReference type="NCBI Taxonomy" id="644223"/>
    <lineage>
        <taxon>Eukaryota</taxon>
        <taxon>Fungi</taxon>
        <taxon>Dikarya</taxon>
        <taxon>Ascomycota</taxon>
        <taxon>Saccharomycotina</taxon>
        <taxon>Pichiomycetes</taxon>
        <taxon>Pichiales</taxon>
        <taxon>Pichiaceae</taxon>
        <taxon>Komagataella</taxon>
    </lineage>
</organism>
<reference evidence="11 12" key="1">
    <citation type="journal article" date="2009" name="Nat. Biotechnol.">
        <title>Genome sequence of the recombinant protein production host Pichia pastoris.</title>
        <authorList>
            <person name="De Schutter K."/>
            <person name="Lin Y.C."/>
            <person name="Tiels P."/>
            <person name="Van Hecke A."/>
            <person name="Glinka S."/>
            <person name="Weber-Lehmann J."/>
            <person name="Rouze P."/>
            <person name="Van de Peer Y."/>
            <person name="Callewaert N."/>
        </authorList>
    </citation>
    <scope>NUCLEOTIDE SEQUENCE [LARGE SCALE GENOMIC DNA]</scope>
    <source>
        <strain evidence="12">GS115 / ATCC 20864</strain>
    </source>
</reference>
<dbReference type="KEGG" id="ppa:PAS_chr1-3_0066"/>
<evidence type="ECO:0000256" key="5">
    <source>
        <dbReference type="ARBA" id="ARBA00022781"/>
    </source>
</evidence>
<dbReference type="Pfam" id="PF01496">
    <property type="entry name" value="V_ATPase_I"/>
    <property type="match status" value="1"/>
</dbReference>
<feature type="transmembrane region" description="Helical" evidence="9">
    <location>
        <begin position="486"/>
        <end position="503"/>
    </location>
</feature>
<dbReference type="OMA" id="TYVQLYI"/>
<dbReference type="GO" id="GO:0051117">
    <property type="term" value="F:ATPase binding"/>
    <property type="evidence" value="ECO:0007669"/>
    <property type="project" value="TreeGrafter"/>
</dbReference>
<evidence type="ECO:0000256" key="6">
    <source>
        <dbReference type="ARBA" id="ARBA00022989"/>
    </source>
</evidence>
<proteinExistence type="inferred from homology"/>
<dbReference type="OrthoDB" id="10264220at2759"/>
<evidence type="ECO:0000313" key="11">
    <source>
        <dbReference type="EMBL" id="CAY67118.1"/>
    </source>
</evidence>
<dbReference type="GO" id="GO:0000329">
    <property type="term" value="C:fungal-type vacuole membrane"/>
    <property type="evidence" value="ECO:0007669"/>
    <property type="project" value="TreeGrafter"/>
</dbReference>
<evidence type="ECO:0000256" key="1">
    <source>
        <dbReference type="ARBA" id="ARBA00004141"/>
    </source>
</evidence>
<keyword evidence="12" id="KW-1185">Reference proteome</keyword>
<evidence type="ECO:0000256" key="4">
    <source>
        <dbReference type="ARBA" id="ARBA00022692"/>
    </source>
</evidence>
<sequence>MTSKEAIFRSAEMSLVQFYIASEISRDIVSVLGDLGTVQLRDLNSNVNTFQRSFVKEIRKLTATEEQLNYLVSQIYQQKPGTIIPEYDGIGAIHSSSLGQPSTASSSEVDDLTTKVQQYEANVRRLAESLEQSKQQELRLIEHRLVLNGSRKFFGSHTHSFDIGNDPETLNNVRLSLDSADGLLMEEESVNMGRNLTIERDFTMISTMNYITGTIDSQRYHTLEKILWRVLRGNLYLSFVPIDSTFDDTRSGQKVNKYIFLVFTHGDNLINKTKRIVDSLGGTVFHVESNYELFKRELDEINSKLFDLKQVIDHTQNVLNSELLYVCQDISQWQVEIKKEKAIYNALNQFNYDQTRRCLIGEGWIPKHDLPAVKNALRDVTERSGSDINSVVNELYTNRTPPTFHRTNKFTAAFQSIIDAYGIATYQEVNPGLASVVTFPFLFAIMFGDVGHGLLVFLAALVLILKENKIAKMKRDEIFDMAFTGRYILILMGAFSVYTGFIYNDIFSRSLTLFKSGWKWPSDFDAGQSVEATERGTYAFGIDYAWHGTDNNLLFTNSYKMKLSILIGFCHMSYSFFFSLVNYRYFKSNVDVIGNFIPGLLFMQGIFGYLSLTIVYKWCVDWVKIGKPAPGLLNMLINMFLSPGTVEEQLYPGQSVVQIILVLIALVCVPWLLLYKPLVLRRRNNQSIQLRYSDLFEHDHINQLSDSENLEDDDFFVIQDIDDEQEPFNFGDVMIHQVIHTIEFCLNCVSHTASYLRLWALSLAHNQLSAVLWSMTIANSFGTTGYSGIFMTFFLFGLWFILTVAILVVMEGTSAMLHSLRLHWVEAMSKFFEGEGYAYMPFSFVDLLKESDNQ</sequence>
<dbReference type="InParanoid" id="C4QV48"/>
<keyword evidence="10" id="KW-0175">Coiled coil</keyword>
<dbReference type="EMBL" id="FN392319">
    <property type="protein sequence ID" value="CAY67118.1"/>
    <property type="molecule type" value="Genomic_DNA"/>
</dbReference>
<dbReference type="GO" id="GO:0007035">
    <property type="term" value="P:vacuolar acidification"/>
    <property type="evidence" value="ECO:0007669"/>
    <property type="project" value="EnsemblFungi"/>
</dbReference>
<evidence type="ECO:0000256" key="9">
    <source>
        <dbReference type="RuleBase" id="RU361189"/>
    </source>
</evidence>
<evidence type="ECO:0000256" key="2">
    <source>
        <dbReference type="ARBA" id="ARBA00009904"/>
    </source>
</evidence>
<evidence type="ECO:0000256" key="10">
    <source>
        <dbReference type="SAM" id="Coils"/>
    </source>
</evidence>
<dbReference type="GO" id="GO:0005794">
    <property type="term" value="C:Golgi apparatus"/>
    <property type="evidence" value="ECO:0007669"/>
    <property type="project" value="EnsemblFungi"/>
</dbReference>
<comment type="similarity">
    <text evidence="2 9">Belongs to the V-ATPase 116 kDa subunit family.</text>
</comment>
<dbReference type="PANTHER" id="PTHR11629:SF59">
    <property type="entry name" value="V-TYPE PROTON ATPASE SUBUNIT A, GOLGI ISOFORM"/>
    <property type="match status" value="1"/>
</dbReference>
<feature type="transmembrane region" description="Helical" evidence="9">
    <location>
        <begin position="789"/>
        <end position="810"/>
    </location>
</feature>
<dbReference type="Proteomes" id="UP000000314">
    <property type="component" value="Chromosome 1"/>
</dbReference>
<keyword evidence="7 9" id="KW-0406">Ion transport</keyword>
<feature type="transmembrane region" description="Helical" evidence="9">
    <location>
        <begin position="441"/>
        <end position="465"/>
    </location>
</feature>
<dbReference type="AlphaFoldDB" id="C4QV48"/>
<dbReference type="InterPro" id="IPR002490">
    <property type="entry name" value="V-ATPase_116kDa_su"/>
</dbReference>
<feature type="coiled-coil region" evidence="10">
    <location>
        <begin position="109"/>
        <end position="136"/>
    </location>
</feature>
<feature type="transmembrane region" description="Helical" evidence="9">
    <location>
        <begin position="563"/>
        <end position="583"/>
    </location>
</feature>
<keyword evidence="5 9" id="KW-0375">Hydrogen ion transport</keyword>
<protein>
    <recommendedName>
        <fullName evidence="9">V-type proton ATPase subunit a</fullName>
    </recommendedName>
</protein>